<dbReference type="InterPro" id="IPR013320">
    <property type="entry name" value="ConA-like_dom_sf"/>
</dbReference>
<dbReference type="SUPFAM" id="SSF49899">
    <property type="entry name" value="Concanavalin A-like lectins/glucanases"/>
    <property type="match status" value="1"/>
</dbReference>
<name>A0A8T9B175_9HELO</name>
<dbReference type="PANTHER" id="PTHR10963">
    <property type="entry name" value="GLYCOSYL HYDROLASE-RELATED"/>
    <property type="match status" value="1"/>
</dbReference>
<dbReference type="EMBL" id="QGMF01000870">
    <property type="protein sequence ID" value="TVY13730.1"/>
    <property type="molecule type" value="Genomic_DNA"/>
</dbReference>
<dbReference type="InterPro" id="IPR050546">
    <property type="entry name" value="Glycosyl_Hydrlase_16"/>
</dbReference>
<evidence type="ECO:0000313" key="2">
    <source>
        <dbReference type="EMBL" id="TVY13730.1"/>
    </source>
</evidence>
<keyword evidence="3" id="KW-1185">Reference proteome</keyword>
<proteinExistence type="predicted"/>
<organism evidence="2 3">
    <name type="scientific">Lachnellula arida</name>
    <dbReference type="NCBI Taxonomy" id="1316785"/>
    <lineage>
        <taxon>Eukaryota</taxon>
        <taxon>Fungi</taxon>
        <taxon>Dikarya</taxon>
        <taxon>Ascomycota</taxon>
        <taxon>Pezizomycotina</taxon>
        <taxon>Leotiomycetes</taxon>
        <taxon>Helotiales</taxon>
        <taxon>Lachnaceae</taxon>
        <taxon>Lachnellula</taxon>
    </lineage>
</organism>
<dbReference type="PANTHER" id="PTHR10963:SF60">
    <property type="entry name" value="GRAM-NEGATIVE BACTERIA-BINDING PROTEIN 1-RELATED"/>
    <property type="match status" value="1"/>
</dbReference>
<dbReference type="Gene3D" id="2.60.120.200">
    <property type="match status" value="1"/>
</dbReference>
<feature type="signal peptide" evidence="1">
    <location>
        <begin position="1"/>
        <end position="21"/>
    </location>
</feature>
<evidence type="ECO:0000313" key="3">
    <source>
        <dbReference type="Proteomes" id="UP000469559"/>
    </source>
</evidence>
<gene>
    <name evidence="2" type="ORF">LARI1_G006392</name>
</gene>
<dbReference type="AlphaFoldDB" id="A0A8T9B175"/>
<feature type="chain" id="PRO_5035910537" description="GH16 domain-containing protein" evidence="1">
    <location>
        <begin position="22"/>
        <end position="154"/>
    </location>
</feature>
<evidence type="ECO:0008006" key="4">
    <source>
        <dbReference type="Google" id="ProtNLM"/>
    </source>
</evidence>
<feature type="non-terminal residue" evidence="2">
    <location>
        <position position="154"/>
    </location>
</feature>
<reference evidence="2 3" key="1">
    <citation type="submission" date="2018-05" db="EMBL/GenBank/DDBJ databases">
        <title>Whole genome sequencing for identification of molecular markers to develop diagnostic detection tools for the regulated plant pathogen Lachnellula willkommii.</title>
        <authorList>
            <person name="Giroux E."/>
            <person name="Bilodeau G."/>
        </authorList>
    </citation>
    <scope>NUCLEOTIDE SEQUENCE [LARGE SCALE GENOMIC DNA]</scope>
    <source>
        <strain evidence="2 3">CBS 203.66</strain>
    </source>
</reference>
<accession>A0A8T9B175</accession>
<evidence type="ECO:0000256" key="1">
    <source>
        <dbReference type="SAM" id="SignalP"/>
    </source>
</evidence>
<protein>
    <recommendedName>
        <fullName evidence="4">GH16 domain-containing protein</fullName>
    </recommendedName>
</protein>
<dbReference type="Proteomes" id="UP000469559">
    <property type="component" value="Unassembled WGS sequence"/>
</dbReference>
<sequence>MSIFKNYTLLCLHLLARTISATAPEPIAGFTVIWAEDFSGPALNTTNWTRWTGISSNNEQETYTTSPTTCALTGTDSFLITPQRTNGQWTSCRIETNPSFAATPGSQLIVQARMKLGTPGAALQGIWPAFWSLGQAMREGSPGPPAARSTPWRT</sequence>
<comment type="caution">
    <text evidence="2">The sequence shown here is derived from an EMBL/GenBank/DDBJ whole genome shotgun (WGS) entry which is preliminary data.</text>
</comment>
<keyword evidence="1" id="KW-0732">Signal</keyword>
<dbReference type="OrthoDB" id="192832at2759"/>